<evidence type="ECO:0000313" key="2">
    <source>
        <dbReference type="Proteomes" id="UP001150904"/>
    </source>
</evidence>
<dbReference type="EMBL" id="JAPQKR010000013">
    <property type="protein sequence ID" value="KAJ5201427.1"/>
    <property type="molecule type" value="Genomic_DNA"/>
</dbReference>
<protein>
    <submittedName>
        <fullName evidence="1">Uncharacterized protein</fullName>
    </submittedName>
</protein>
<dbReference type="GeneID" id="83180453"/>
<organism evidence="1 2">
    <name type="scientific">Penicillium cinerascens</name>
    <dbReference type="NCBI Taxonomy" id="70096"/>
    <lineage>
        <taxon>Eukaryota</taxon>
        <taxon>Fungi</taxon>
        <taxon>Dikarya</taxon>
        <taxon>Ascomycota</taxon>
        <taxon>Pezizomycotina</taxon>
        <taxon>Eurotiomycetes</taxon>
        <taxon>Eurotiomycetidae</taxon>
        <taxon>Eurotiales</taxon>
        <taxon>Aspergillaceae</taxon>
        <taxon>Penicillium</taxon>
    </lineage>
</organism>
<accession>A0A9W9MHX0</accession>
<evidence type="ECO:0000313" key="1">
    <source>
        <dbReference type="EMBL" id="KAJ5201427.1"/>
    </source>
</evidence>
<gene>
    <name evidence="1" type="ORF">N7498_006090</name>
</gene>
<name>A0A9W9MHX0_9EURO</name>
<reference evidence="1" key="1">
    <citation type="submission" date="2022-12" db="EMBL/GenBank/DDBJ databases">
        <authorList>
            <person name="Petersen C."/>
        </authorList>
    </citation>
    <scope>NUCLEOTIDE SEQUENCE</scope>
    <source>
        <strain evidence="1">IBT 15544</strain>
    </source>
</reference>
<dbReference type="RefSeq" id="XP_058307343.1">
    <property type="nucleotide sequence ID" value="XM_058453152.1"/>
</dbReference>
<reference evidence="1" key="2">
    <citation type="journal article" date="2023" name="IMA Fungus">
        <title>Comparative genomic study of the Penicillium genus elucidates a diverse pangenome and 15 lateral gene transfer events.</title>
        <authorList>
            <person name="Petersen C."/>
            <person name="Sorensen T."/>
            <person name="Nielsen M.R."/>
            <person name="Sondergaard T.E."/>
            <person name="Sorensen J.L."/>
            <person name="Fitzpatrick D.A."/>
            <person name="Frisvad J.C."/>
            <person name="Nielsen K.L."/>
        </authorList>
    </citation>
    <scope>NUCLEOTIDE SEQUENCE</scope>
    <source>
        <strain evidence="1">IBT 15544</strain>
    </source>
</reference>
<dbReference type="Proteomes" id="UP001150904">
    <property type="component" value="Unassembled WGS sequence"/>
</dbReference>
<comment type="caution">
    <text evidence="1">The sequence shown here is derived from an EMBL/GenBank/DDBJ whole genome shotgun (WGS) entry which is preliminary data.</text>
</comment>
<dbReference type="AlphaFoldDB" id="A0A9W9MHX0"/>
<keyword evidence="2" id="KW-1185">Reference proteome</keyword>
<sequence length="89" mass="9872">MPWSHEAFQWSPIGADWHLVAMAVDPPWKSCPPAQAIGGRRPSHIAGWQAILGTASYALPYPPSLRSSDEVEFLAWHLIQSPLTRPVKC</sequence>
<proteinExistence type="predicted"/>